<protein>
    <submittedName>
        <fullName evidence="2">Uncharacterized protein</fullName>
    </submittedName>
</protein>
<feature type="transmembrane region" description="Helical" evidence="1">
    <location>
        <begin position="48"/>
        <end position="67"/>
    </location>
</feature>
<keyword evidence="3" id="KW-1185">Reference proteome</keyword>
<keyword evidence="1" id="KW-0812">Transmembrane</keyword>
<name>A0A1H6HS78_9EURY</name>
<reference evidence="2 3" key="1">
    <citation type="submission" date="2016-10" db="EMBL/GenBank/DDBJ databases">
        <authorList>
            <person name="de Groot N.N."/>
        </authorList>
    </citation>
    <scope>NUCLEOTIDE SEQUENCE [LARGE SCALE GENOMIC DNA]</scope>
    <source>
        <strain evidence="2 3">IBRC-M10418</strain>
    </source>
</reference>
<dbReference type="AlphaFoldDB" id="A0A1H6HS78"/>
<keyword evidence="1" id="KW-0472">Membrane</keyword>
<accession>A0A1H6HS78</accession>
<gene>
    <name evidence="2" type="ORF">SAMN05192561_101118</name>
</gene>
<evidence type="ECO:0000313" key="3">
    <source>
        <dbReference type="Proteomes" id="UP000199215"/>
    </source>
</evidence>
<proteinExistence type="predicted"/>
<sequence length="87" mass="8778">MSQNRSVSRLDGTIKLIGAVLLGVAVVLGGAVAAITVAGMGVISVSPVGIGTVMFGAIAVALFLLAGRNVGRDRNRRNGRSSTDRTA</sequence>
<feature type="transmembrane region" description="Helical" evidence="1">
    <location>
        <begin position="20"/>
        <end position="42"/>
    </location>
</feature>
<keyword evidence="1" id="KW-1133">Transmembrane helix</keyword>
<dbReference type="STRING" id="1267564.SAMN05192561_101118"/>
<evidence type="ECO:0000256" key="1">
    <source>
        <dbReference type="SAM" id="Phobius"/>
    </source>
</evidence>
<evidence type="ECO:0000313" key="2">
    <source>
        <dbReference type="EMBL" id="SEH37028.1"/>
    </source>
</evidence>
<dbReference type="RefSeq" id="WP_092812844.1">
    <property type="nucleotide sequence ID" value="NZ_FNWU01000001.1"/>
</dbReference>
<dbReference type="EMBL" id="FNWU01000001">
    <property type="protein sequence ID" value="SEH37028.1"/>
    <property type="molecule type" value="Genomic_DNA"/>
</dbReference>
<organism evidence="2 3">
    <name type="scientific">Halopenitus malekzadehii</name>
    <dbReference type="NCBI Taxonomy" id="1267564"/>
    <lineage>
        <taxon>Archaea</taxon>
        <taxon>Methanobacteriati</taxon>
        <taxon>Methanobacteriota</taxon>
        <taxon>Stenosarchaea group</taxon>
        <taxon>Halobacteria</taxon>
        <taxon>Halobacteriales</taxon>
        <taxon>Haloferacaceae</taxon>
        <taxon>Halopenitus</taxon>
    </lineage>
</organism>
<dbReference type="Proteomes" id="UP000199215">
    <property type="component" value="Unassembled WGS sequence"/>
</dbReference>